<keyword evidence="6" id="KW-1185">Reference proteome</keyword>
<name>A0A1H9TFX3_9BACI</name>
<evidence type="ECO:0000256" key="2">
    <source>
        <dbReference type="ARBA" id="ARBA00022679"/>
    </source>
</evidence>
<sequence>MSEERDPINLLRHYRHDWLNRLQLISGYIDIGDVSKAREVINETINAAQNESKLSNLNIPGFAEDVLTFNWKGYSFTLQCDVVCETVWTGYDRPFQAFFRELTDFFEQFCFSGEHNDLQLMLSDDGTRKLSCHFAGLLHLNGSIYTEKKRIEDAFSPLISEWSIEEQESFVTFEIPINEAV</sequence>
<dbReference type="InterPro" id="IPR016120">
    <property type="entry name" value="Sig_transdc_His_kin_SpoOB"/>
</dbReference>
<reference evidence="6" key="1">
    <citation type="submission" date="2016-10" db="EMBL/GenBank/DDBJ databases">
        <authorList>
            <person name="de Groot N.N."/>
        </authorList>
    </citation>
    <scope>NUCLEOTIDE SEQUENCE [LARGE SCALE GENOMIC DNA]</scope>
    <source>
        <strain evidence="6">10nlg</strain>
    </source>
</reference>
<dbReference type="InterPro" id="IPR039506">
    <property type="entry name" value="SPOB_a"/>
</dbReference>
<dbReference type="InterPro" id="IPR016122">
    <property type="entry name" value="SpoOB_C"/>
</dbReference>
<evidence type="ECO:0000313" key="5">
    <source>
        <dbReference type="EMBL" id="SER96041.1"/>
    </source>
</evidence>
<dbReference type="RefSeq" id="WP_093072709.1">
    <property type="nucleotide sequence ID" value="NZ_BJVE01000139.1"/>
</dbReference>
<keyword evidence="2" id="KW-0808">Transferase</keyword>
<keyword evidence="3" id="KW-0418">Kinase</keyword>
<dbReference type="Gene3D" id="3.30.565.30">
    <property type="entry name" value="Sporulation initiation phosphotransferase B (SpoOB), C-terminal domain"/>
    <property type="match status" value="1"/>
</dbReference>
<protein>
    <submittedName>
        <fullName evidence="5">Stage 0 sporulation protein B (Sporulation initiation phosphotransferase)</fullName>
    </submittedName>
</protein>
<evidence type="ECO:0000313" key="6">
    <source>
        <dbReference type="Proteomes" id="UP000199318"/>
    </source>
</evidence>
<proteinExistence type="predicted"/>
<dbReference type="Gene3D" id="1.10.287.130">
    <property type="match status" value="1"/>
</dbReference>
<evidence type="ECO:0000259" key="4">
    <source>
        <dbReference type="SMART" id="SM01317"/>
    </source>
</evidence>
<dbReference type="OrthoDB" id="2375606at2"/>
<dbReference type="Pfam" id="PF14682">
    <property type="entry name" value="SPOB_ab"/>
    <property type="match status" value="1"/>
</dbReference>
<keyword evidence="1" id="KW-0597">Phosphoprotein</keyword>
<dbReference type="GO" id="GO:0000155">
    <property type="term" value="F:phosphorelay sensor kinase activity"/>
    <property type="evidence" value="ECO:0007669"/>
    <property type="project" value="InterPro"/>
</dbReference>
<dbReference type="Pfam" id="PF14689">
    <property type="entry name" value="SPOB_a"/>
    <property type="match status" value="1"/>
</dbReference>
<gene>
    <name evidence="5" type="ORF">SAMN05444126_1102</name>
</gene>
<dbReference type="AlphaFoldDB" id="A0A1H9TFX3"/>
<feature type="domain" description="Sporulation initiation phosphotransferase B C-terminal" evidence="4">
    <location>
        <begin position="59"/>
        <end position="171"/>
    </location>
</feature>
<evidence type="ECO:0000256" key="3">
    <source>
        <dbReference type="ARBA" id="ARBA00022777"/>
    </source>
</evidence>
<dbReference type="SMART" id="SM01317">
    <property type="entry name" value="SPOB_ab"/>
    <property type="match status" value="1"/>
</dbReference>
<comment type="caution">
    <text evidence="5">The sequence shown here is derived from an EMBL/GenBank/DDBJ whole genome shotgun (WGS) entry which is preliminary data.</text>
</comment>
<evidence type="ECO:0000256" key="1">
    <source>
        <dbReference type="ARBA" id="ARBA00022553"/>
    </source>
</evidence>
<dbReference type="STRING" id="1464123.SAMN05444126_1102"/>
<dbReference type="Proteomes" id="UP000199318">
    <property type="component" value="Unassembled WGS sequence"/>
</dbReference>
<accession>A0A1H9TFX3</accession>
<dbReference type="InterPro" id="IPR037100">
    <property type="entry name" value="Spo0B_C_sf"/>
</dbReference>
<organism evidence="5 6">
    <name type="scientific">Salisediminibacterium halotolerans</name>
    <dbReference type="NCBI Taxonomy" id="517425"/>
    <lineage>
        <taxon>Bacteria</taxon>
        <taxon>Bacillati</taxon>
        <taxon>Bacillota</taxon>
        <taxon>Bacilli</taxon>
        <taxon>Bacillales</taxon>
        <taxon>Bacillaceae</taxon>
        <taxon>Salisediminibacterium</taxon>
    </lineage>
</organism>
<dbReference type="EMBL" id="FOGV01000010">
    <property type="protein sequence ID" value="SER96041.1"/>
    <property type="molecule type" value="Genomic_DNA"/>
</dbReference>
<dbReference type="SUPFAM" id="SSF55890">
    <property type="entry name" value="Sporulation response regulatory protein Spo0B"/>
    <property type="match status" value="1"/>
</dbReference>